<dbReference type="PROSITE" id="PS51013">
    <property type="entry name" value="PANNEXIN"/>
    <property type="match status" value="1"/>
</dbReference>
<keyword evidence="9 12" id="KW-0406">Ion transport</keyword>
<evidence type="ECO:0000256" key="4">
    <source>
        <dbReference type="ARBA" id="ARBA00022475"/>
    </source>
</evidence>
<evidence type="ECO:0000256" key="7">
    <source>
        <dbReference type="ARBA" id="ARBA00022949"/>
    </source>
</evidence>
<comment type="similarity">
    <text evidence="12">Belongs to the pannexin family.</text>
</comment>
<dbReference type="InterPro" id="IPR000990">
    <property type="entry name" value="Innexin"/>
</dbReference>
<dbReference type="Pfam" id="PF00876">
    <property type="entry name" value="Innexin"/>
    <property type="match status" value="1"/>
</dbReference>
<dbReference type="Proteomes" id="UP001152747">
    <property type="component" value="Unassembled WGS sequence"/>
</dbReference>
<evidence type="ECO:0000313" key="13">
    <source>
        <dbReference type="EMBL" id="CAI5438973.1"/>
    </source>
</evidence>
<dbReference type="PANTHER" id="PTHR11893:SF23">
    <property type="entry name" value="INNEXIN-14"/>
    <property type="match status" value="1"/>
</dbReference>
<evidence type="ECO:0000256" key="2">
    <source>
        <dbReference type="ARBA" id="ARBA00004651"/>
    </source>
</evidence>
<comment type="caution">
    <text evidence="13">The sequence shown here is derived from an EMBL/GenBank/DDBJ whole genome shotgun (WGS) entry which is preliminary data.</text>
</comment>
<keyword evidence="6" id="KW-0303">Gap junction</keyword>
<reference evidence="13" key="1">
    <citation type="submission" date="2022-11" db="EMBL/GenBank/DDBJ databases">
        <authorList>
            <person name="Kikuchi T."/>
        </authorList>
    </citation>
    <scope>NUCLEOTIDE SEQUENCE</scope>
    <source>
        <strain evidence="13">PS1010</strain>
    </source>
</reference>
<dbReference type="AlphaFoldDB" id="A0A9P1I6A2"/>
<proteinExistence type="inferred from homology"/>
<evidence type="ECO:0000256" key="11">
    <source>
        <dbReference type="ARBA" id="ARBA00023303"/>
    </source>
</evidence>
<accession>A0A9P1I6A2</accession>
<gene>
    <name evidence="12" type="primary">inx</name>
    <name evidence="13" type="ORF">CAMP_LOCUS1610</name>
</gene>
<dbReference type="GO" id="GO:0005921">
    <property type="term" value="C:gap junction"/>
    <property type="evidence" value="ECO:0007669"/>
    <property type="project" value="UniProtKB-SubCell"/>
</dbReference>
<organism evidence="13 14">
    <name type="scientific">Caenorhabditis angaria</name>
    <dbReference type="NCBI Taxonomy" id="860376"/>
    <lineage>
        <taxon>Eukaryota</taxon>
        <taxon>Metazoa</taxon>
        <taxon>Ecdysozoa</taxon>
        <taxon>Nematoda</taxon>
        <taxon>Chromadorea</taxon>
        <taxon>Rhabditida</taxon>
        <taxon>Rhabditina</taxon>
        <taxon>Rhabditomorpha</taxon>
        <taxon>Rhabditoidea</taxon>
        <taxon>Rhabditidae</taxon>
        <taxon>Peloderinae</taxon>
        <taxon>Caenorhabditis</taxon>
    </lineage>
</organism>
<evidence type="ECO:0000256" key="6">
    <source>
        <dbReference type="ARBA" id="ARBA00022868"/>
    </source>
</evidence>
<comment type="function">
    <text evidence="12">Structural component of the gap junctions.</text>
</comment>
<feature type="transmembrane region" description="Helical" evidence="12">
    <location>
        <begin position="181"/>
        <end position="199"/>
    </location>
</feature>
<keyword evidence="7" id="KW-0965">Cell junction</keyword>
<dbReference type="PRINTS" id="PR01262">
    <property type="entry name" value="INNEXIN"/>
</dbReference>
<dbReference type="GO" id="GO:0005243">
    <property type="term" value="F:gap junction channel activity"/>
    <property type="evidence" value="ECO:0007669"/>
    <property type="project" value="TreeGrafter"/>
</dbReference>
<evidence type="ECO:0000256" key="9">
    <source>
        <dbReference type="ARBA" id="ARBA00023065"/>
    </source>
</evidence>
<keyword evidence="14" id="KW-1185">Reference proteome</keyword>
<feature type="transmembrane region" description="Helical" evidence="12">
    <location>
        <begin position="30"/>
        <end position="48"/>
    </location>
</feature>
<evidence type="ECO:0000256" key="3">
    <source>
        <dbReference type="ARBA" id="ARBA00022448"/>
    </source>
</evidence>
<feature type="transmembrane region" description="Helical" evidence="12">
    <location>
        <begin position="310"/>
        <end position="330"/>
    </location>
</feature>
<dbReference type="EMBL" id="CANHGI010000001">
    <property type="protein sequence ID" value="CAI5438973.1"/>
    <property type="molecule type" value="Genomic_DNA"/>
</dbReference>
<feature type="transmembrane region" description="Helical" evidence="12">
    <location>
        <begin position="104"/>
        <end position="128"/>
    </location>
</feature>
<keyword evidence="8 12" id="KW-1133">Transmembrane helix</keyword>
<keyword evidence="4" id="KW-1003">Cell membrane</keyword>
<keyword evidence="5 12" id="KW-0812">Transmembrane</keyword>
<name>A0A9P1I6A2_9PELO</name>
<protein>
    <recommendedName>
        <fullName evidence="12">Innexin</fullName>
    </recommendedName>
</protein>
<keyword evidence="11 12" id="KW-0407">Ion channel</keyword>
<dbReference type="OrthoDB" id="5867527at2759"/>
<comment type="subcellular location">
    <subcellularLocation>
        <location evidence="1">Cell junction</location>
        <location evidence="1">Gap junction</location>
    </subcellularLocation>
    <subcellularLocation>
        <location evidence="2 12">Cell membrane</location>
        <topology evidence="2 12">Multi-pass membrane protein</topology>
    </subcellularLocation>
</comment>
<keyword evidence="3 12" id="KW-0813">Transport</keyword>
<keyword evidence="10 12" id="KW-0472">Membrane</keyword>
<evidence type="ECO:0000256" key="10">
    <source>
        <dbReference type="ARBA" id="ARBA00023136"/>
    </source>
</evidence>
<dbReference type="GO" id="GO:0005886">
    <property type="term" value="C:plasma membrane"/>
    <property type="evidence" value="ECO:0007669"/>
    <property type="project" value="UniProtKB-SubCell"/>
</dbReference>
<sequence length="449" mass="52668">MFLGIPIIGDFLNKSIHICRTHLYDNYDRLHFMLTAYILGFFVLLTGAKQHFGNPIDCMLSAEVDDIGSWKNYIHSYCLLYGTYRYTFNSTGAYFPKHNKDSSVFYYQWVPFFFAFQLLCFMLPHWIWTWMQKLLYVDMAMIVEHTNDLIVEKDQEKHKNKLTSLVGYVNEYFKYRKLHKIGYLPCIFMHPAFASFLYIMTKFMFLANVIIQLKLVSVFLDFDSWTWGFEMIMKYLARPAVQSINSIQFIKGGDGHISARKVSDFNYFKNFPILVACDYHTTPSINAPQISTSQCIIPLNIVNEKLFVGLWVWLIVLTGLTIIGTIGWIFRLVDSRNNERLIYSLLKSHGNRHISAFAGYINKKHMPDHRYDFVHKFLGLDGILLLHFMREECGVLKTQEVINGVYEKFIEDYAKPAKPTITKKGERTDYSEVNFGNDEEDIFDRKMRV</sequence>
<evidence type="ECO:0000256" key="5">
    <source>
        <dbReference type="ARBA" id="ARBA00022692"/>
    </source>
</evidence>
<dbReference type="PANTHER" id="PTHR11893">
    <property type="entry name" value="INNEXIN"/>
    <property type="match status" value="1"/>
</dbReference>
<evidence type="ECO:0000256" key="8">
    <source>
        <dbReference type="ARBA" id="ARBA00022989"/>
    </source>
</evidence>
<evidence type="ECO:0000256" key="12">
    <source>
        <dbReference type="RuleBase" id="RU010713"/>
    </source>
</evidence>
<evidence type="ECO:0000256" key="1">
    <source>
        <dbReference type="ARBA" id="ARBA00004610"/>
    </source>
</evidence>
<evidence type="ECO:0000313" key="14">
    <source>
        <dbReference type="Proteomes" id="UP001152747"/>
    </source>
</evidence>
<dbReference type="GO" id="GO:0034220">
    <property type="term" value="P:monoatomic ion transmembrane transport"/>
    <property type="evidence" value="ECO:0007669"/>
    <property type="project" value="UniProtKB-KW"/>
</dbReference>